<dbReference type="RefSeq" id="WP_057180804.1">
    <property type="nucleotide sequence ID" value="NZ_BDQM01000062.1"/>
</dbReference>
<proteinExistence type="predicted"/>
<dbReference type="EMBL" id="BDQM01000062">
    <property type="protein sequence ID" value="GAW97959.1"/>
    <property type="molecule type" value="Genomic_DNA"/>
</dbReference>
<sequence>MAWYENPTVAAILGGIVGSILSVIASVYIWRRTQKTKRIDCVIHDITSLFSVSDKIKDQLEVKFSGNDVDAVYLISIEVINTGNEAITNQPVNIRLSDKSKIIDYSMKTFPPVGFGNITEIKKEDNCLDIKIDLLNPEDRVSFEIVSIDNIDDSIDIYLKNANVESRVISSKTGEVTLTDLMSEKNMMTLAMLSAIPFFGGFARSLINVGLAQRIGRIGK</sequence>
<evidence type="ECO:0000313" key="3">
    <source>
        <dbReference type="Proteomes" id="UP000197068"/>
    </source>
</evidence>
<feature type="transmembrane region" description="Helical" evidence="1">
    <location>
        <begin position="12"/>
        <end position="30"/>
    </location>
</feature>
<keyword evidence="1" id="KW-0812">Transmembrane</keyword>
<organism evidence="2 3">
    <name type="scientific">Colwellia marinimaniae</name>
    <dbReference type="NCBI Taxonomy" id="1513592"/>
    <lineage>
        <taxon>Bacteria</taxon>
        <taxon>Pseudomonadati</taxon>
        <taxon>Pseudomonadota</taxon>
        <taxon>Gammaproteobacteria</taxon>
        <taxon>Alteromonadales</taxon>
        <taxon>Colwelliaceae</taxon>
        <taxon>Colwellia</taxon>
    </lineage>
</organism>
<dbReference type="Proteomes" id="UP000197068">
    <property type="component" value="Unassembled WGS sequence"/>
</dbReference>
<evidence type="ECO:0000313" key="2">
    <source>
        <dbReference type="EMBL" id="GAW97959.1"/>
    </source>
</evidence>
<protein>
    <recommendedName>
        <fullName evidence="4">CARDB domain-containing protein</fullName>
    </recommendedName>
</protein>
<name>A0ABQ0N073_9GAMM</name>
<feature type="transmembrane region" description="Helical" evidence="1">
    <location>
        <begin position="187"/>
        <end position="207"/>
    </location>
</feature>
<keyword evidence="1" id="KW-1133">Transmembrane helix</keyword>
<keyword evidence="1" id="KW-0472">Membrane</keyword>
<comment type="caution">
    <text evidence="2">The sequence shown here is derived from an EMBL/GenBank/DDBJ whole genome shotgun (WGS) entry which is preliminary data.</text>
</comment>
<evidence type="ECO:0000256" key="1">
    <source>
        <dbReference type="SAM" id="Phobius"/>
    </source>
</evidence>
<keyword evidence="3" id="KW-1185">Reference proteome</keyword>
<evidence type="ECO:0008006" key="4">
    <source>
        <dbReference type="Google" id="ProtNLM"/>
    </source>
</evidence>
<gene>
    <name evidence="2" type="ORF">MTCD1_03614</name>
</gene>
<accession>A0ABQ0N073</accession>
<reference evidence="2 3" key="1">
    <citation type="submission" date="2017-06" db="EMBL/GenBank/DDBJ databases">
        <title>Whole Genome Sequences of Colwellia marinimaniae MTCD1.</title>
        <authorList>
            <person name="Kusumoto H."/>
            <person name="Inoue M."/>
            <person name="Tanikawa K."/>
            <person name="Maeji H."/>
            <person name="Cameron J.H."/>
            <person name="Bartlett D.H."/>
        </authorList>
    </citation>
    <scope>NUCLEOTIDE SEQUENCE [LARGE SCALE GENOMIC DNA]</scope>
    <source>
        <strain evidence="2 3">MTCD1</strain>
    </source>
</reference>